<proteinExistence type="predicted"/>
<dbReference type="AlphaFoldDB" id="A0AA85KEW8"/>
<sequence>MFQIKLKRYFRTFAFLRLLLIVNFSSFLIYFVLLVINTYRFPNSNYHASVIRDQEELRLAHLRSLIYDWQVSGKLPLTYKSSFSHYFRSSPFTVNKYSITIGILTSSRSQHRIDDYQTYYLTESVATLVRLIFQDISNYGYRFKFINIVVCTGNADKSKTIPSLNEIIRLVGENSIYTLSTDEGQSNLNLSLGCQTVKFTSKCMLEIVKRTRTQVNDYILIMQEDMIPEDNLFDVLWEILHQSITDNQTLGMIQLYSRDNVLKFPFHHKTDKKIFEFSFGFILLCVLLTFTRFTARPFFAMYNMLLFLCVFITLSIVICMYGMNNLSIRLHNLLFSSHTVFHLRGQAYYAQADRTMASLYPAEQLKYIGYYLNSAAPCSHFVQNLKQGESRLSQLITSYLVSNVKLLFSVCTNVFKHHGLYAYEENRMLDPTDVEQ</sequence>
<keyword evidence="1" id="KW-0472">Membrane</keyword>
<keyword evidence="2" id="KW-1185">Reference proteome</keyword>
<accession>A0AA85KEW8</accession>
<feature type="transmembrane region" description="Helical" evidence="1">
    <location>
        <begin position="274"/>
        <end position="293"/>
    </location>
</feature>
<dbReference type="WBParaSite" id="TREG1_83520.1">
    <property type="protein sequence ID" value="TREG1_83520.1"/>
    <property type="gene ID" value="TREG1_83520"/>
</dbReference>
<feature type="transmembrane region" description="Helical" evidence="1">
    <location>
        <begin position="12"/>
        <end position="36"/>
    </location>
</feature>
<reference evidence="3 4" key="2">
    <citation type="submission" date="2023-11" db="UniProtKB">
        <authorList>
            <consortium name="WormBaseParasite"/>
        </authorList>
    </citation>
    <scope>IDENTIFICATION</scope>
</reference>
<dbReference type="Proteomes" id="UP000050795">
    <property type="component" value="Unassembled WGS sequence"/>
</dbReference>
<reference evidence="2" key="1">
    <citation type="submission" date="2022-06" db="EMBL/GenBank/DDBJ databases">
        <authorList>
            <person name="Berger JAMES D."/>
            <person name="Berger JAMES D."/>
        </authorList>
    </citation>
    <scope>NUCLEOTIDE SEQUENCE [LARGE SCALE GENOMIC DNA]</scope>
</reference>
<keyword evidence="1" id="KW-1133">Transmembrane helix</keyword>
<dbReference type="WBParaSite" id="TREG1_83520.2">
    <property type="protein sequence ID" value="TREG1_83520.2"/>
    <property type="gene ID" value="TREG1_83520"/>
</dbReference>
<feature type="transmembrane region" description="Helical" evidence="1">
    <location>
        <begin position="299"/>
        <end position="323"/>
    </location>
</feature>
<protein>
    <submittedName>
        <fullName evidence="3 4">Uncharacterized protein</fullName>
    </submittedName>
</protein>
<evidence type="ECO:0000313" key="3">
    <source>
        <dbReference type="WBParaSite" id="TREG1_83520.1"/>
    </source>
</evidence>
<keyword evidence="1" id="KW-0812">Transmembrane</keyword>
<evidence type="ECO:0000313" key="4">
    <source>
        <dbReference type="WBParaSite" id="TREG1_83520.2"/>
    </source>
</evidence>
<evidence type="ECO:0000256" key="1">
    <source>
        <dbReference type="SAM" id="Phobius"/>
    </source>
</evidence>
<evidence type="ECO:0000313" key="2">
    <source>
        <dbReference type="Proteomes" id="UP000050795"/>
    </source>
</evidence>
<organism evidence="2 4">
    <name type="scientific">Trichobilharzia regenti</name>
    <name type="common">Nasal bird schistosome</name>
    <dbReference type="NCBI Taxonomy" id="157069"/>
    <lineage>
        <taxon>Eukaryota</taxon>
        <taxon>Metazoa</taxon>
        <taxon>Spiralia</taxon>
        <taxon>Lophotrochozoa</taxon>
        <taxon>Platyhelminthes</taxon>
        <taxon>Trematoda</taxon>
        <taxon>Digenea</taxon>
        <taxon>Strigeidida</taxon>
        <taxon>Schistosomatoidea</taxon>
        <taxon>Schistosomatidae</taxon>
        <taxon>Trichobilharzia</taxon>
    </lineage>
</organism>
<name>A0AA85KEW8_TRIRE</name>